<evidence type="ECO:0000313" key="3">
    <source>
        <dbReference type="EMBL" id="GGO80416.1"/>
    </source>
</evidence>
<name>A0A917ZCN1_9ACTN</name>
<comment type="caution">
    <text evidence="3">The sequence shown here is derived from an EMBL/GenBank/DDBJ whole genome shotgun (WGS) entry which is preliminary data.</text>
</comment>
<proteinExistence type="predicted"/>
<evidence type="ECO:0000256" key="1">
    <source>
        <dbReference type="SAM" id="Phobius"/>
    </source>
</evidence>
<evidence type="ECO:0000259" key="2">
    <source>
        <dbReference type="Pfam" id="PF14018"/>
    </source>
</evidence>
<keyword evidence="1" id="KW-1133">Transmembrane helix</keyword>
<accession>A0A917ZCN1</accession>
<feature type="transmembrane region" description="Helical" evidence="1">
    <location>
        <begin position="50"/>
        <end position="71"/>
    </location>
</feature>
<dbReference type="EMBL" id="BMMS01000001">
    <property type="protein sequence ID" value="GGO80416.1"/>
    <property type="molecule type" value="Genomic_DNA"/>
</dbReference>
<dbReference type="RefSeq" id="WP_189129522.1">
    <property type="nucleotide sequence ID" value="NZ_BMMS01000001.1"/>
</dbReference>
<dbReference type="AlphaFoldDB" id="A0A917ZCN1"/>
<keyword evidence="1" id="KW-0472">Membrane</keyword>
<feature type="transmembrane region" description="Helical" evidence="1">
    <location>
        <begin position="92"/>
        <end position="109"/>
    </location>
</feature>
<protein>
    <recommendedName>
        <fullName evidence="2">DUF4234 domain-containing protein</fullName>
    </recommendedName>
</protein>
<sequence>MTGRAGKTRNIFLVWLIWPLITLGIYHFVWYYKVNREAKDLDPRIEVNPAMTVVAITLGWLLIIPPFVSVYNTGERIARMQRSAGLAPTCNPWIGLILMFVAGLHPLYYQNELNQIWAHYGYPEEGQQVTLAA</sequence>
<gene>
    <name evidence="3" type="ORF">GCM10012280_02280</name>
</gene>
<organism evidence="3 4">
    <name type="scientific">Wenjunlia tyrosinilytica</name>
    <dbReference type="NCBI Taxonomy" id="1544741"/>
    <lineage>
        <taxon>Bacteria</taxon>
        <taxon>Bacillati</taxon>
        <taxon>Actinomycetota</taxon>
        <taxon>Actinomycetes</taxon>
        <taxon>Kitasatosporales</taxon>
        <taxon>Streptomycetaceae</taxon>
        <taxon>Wenjunlia</taxon>
    </lineage>
</organism>
<feature type="domain" description="DUF4234" evidence="2">
    <location>
        <begin position="12"/>
        <end position="78"/>
    </location>
</feature>
<keyword evidence="1" id="KW-0812">Transmembrane</keyword>
<dbReference type="InterPro" id="IPR025328">
    <property type="entry name" value="DUF4234"/>
</dbReference>
<dbReference type="Pfam" id="PF14018">
    <property type="entry name" value="DUF4234"/>
    <property type="match status" value="1"/>
</dbReference>
<feature type="transmembrane region" description="Helical" evidence="1">
    <location>
        <begin position="12"/>
        <end position="30"/>
    </location>
</feature>
<reference evidence="3" key="2">
    <citation type="submission" date="2020-09" db="EMBL/GenBank/DDBJ databases">
        <authorList>
            <person name="Sun Q."/>
            <person name="Zhou Y."/>
        </authorList>
    </citation>
    <scope>NUCLEOTIDE SEQUENCE</scope>
    <source>
        <strain evidence="3">CGMCC 4.7201</strain>
    </source>
</reference>
<evidence type="ECO:0000313" key="4">
    <source>
        <dbReference type="Proteomes" id="UP000641932"/>
    </source>
</evidence>
<dbReference type="Proteomes" id="UP000641932">
    <property type="component" value="Unassembled WGS sequence"/>
</dbReference>
<reference evidence="3" key="1">
    <citation type="journal article" date="2014" name="Int. J. Syst. Evol. Microbiol.">
        <title>Complete genome sequence of Corynebacterium casei LMG S-19264T (=DSM 44701T), isolated from a smear-ripened cheese.</title>
        <authorList>
            <consortium name="US DOE Joint Genome Institute (JGI-PGF)"/>
            <person name="Walter F."/>
            <person name="Albersmeier A."/>
            <person name="Kalinowski J."/>
            <person name="Ruckert C."/>
        </authorList>
    </citation>
    <scope>NUCLEOTIDE SEQUENCE</scope>
    <source>
        <strain evidence="3">CGMCC 4.7201</strain>
    </source>
</reference>
<keyword evidence="4" id="KW-1185">Reference proteome</keyword>